<dbReference type="Pfam" id="PF20976">
    <property type="entry name" value="Pop8"/>
    <property type="match status" value="1"/>
</dbReference>
<dbReference type="InterPro" id="IPR049128">
    <property type="entry name" value="Pop8-like_dom"/>
</dbReference>
<keyword evidence="3" id="KW-1185">Reference proteome</keyword>
<dbReference type="Proteomes" id="UP001150907">
    <property type="component" value="Unassembled WGS sequence"/>
</dbReference>
<proteinExistence type="predicted"/>
<feature type="domain" description="Ribonucleases P/MRP subunit Pop8-like" evidence="1">
    <location>
        <begin position="24"/>
        <end position="93"/>
    </location>
</feature>
<dbReference type="EMBL" id="JANBQF010000254">
    <property type="protein sequence ID" value="KAJ2002991.1"/>
    <property type="molecule type" value="Genomic_DNA"/>
</dbReference>
<accession>A0A9W8BD87</accession>
<name>A0A9W8BD87_9FUNG</name>
<gene>
    <name evidence="2" type="ORF">H4R26_003315</name>
</gene>
<reference evidence="2" key="1">
    <citation type="submission" date="2022-07" db="EMBL/GenBank/DDBJ databases">
        <title>Phylogenomic reconstructions and comparative analyses of Kickxellomycotina fungi.</title>
        <authorList>
            <person name="Reynolds N.K."/>
            <person name="Stajich J.E."/>
            <person name="Barry K."/>
            <person name="Grigoriev I.V."/>
            <person name="Crous P."/>
            <person name="Smith M.E."/>
        </authorList>
    </citation>
    <scope>NUCLEOTIDE SEQUENCE</scope>
    <source>
        <strain evidence="2">IMI 214461</strain>
    </source>
</reference>
<sequence>MDVDVPLMVELQIPAFKATISKQPFYYFTVELVTTSTIQLTPLQYLGYIELVLTQWLGVVGAGMSIDVLSLHGREVTIRVPFDRHKAAWQAMTLTPFKLPDGSSARLQVLRGSAFSMGLAAGSRQALG</sequence>
<protein>
    <recommendedName>
        <fullName evidence="1">Ribonucleases P/MRP subunit Pop8-like domain-containing protein</fullName>
    </recommendedName>
</protein>
<evidence type="ECO:0000259" key="1">
    <source>
        <dbReference type="Pfam" id="PF20976"/>
    </source>
</evidence>
<evidence type="ECO:0000313" key="3">
    <source>
        <dbReference type="Proteomes" id="UP001150907"/>
    </source>
</evidence>
<dbReference type="AlphaFoldDB" id="A0A9W8BD87"/>
<dbReference type="OrthoDB" id="5530243at2759"/>
<evidence type="ECO:0000313" key="2">
    <source>
        <dbReference type="EMBL" id="KAJ2002991.1"/>
    </source>
</evidence>
<comment type="caution">
    <text evidence="2">The sequence shown here is derived from an EMBL/GenBank/DDBJ whole genome shotgun (WGS) entry which is preliminary data.</text>
</comment>
<organism evidence="2 3">
    <name type="scientific">Coemansia thaxteri</name>
    <dbReference type="NCBI Taxonomy" id="2663907"/>
    <lineage>
        <taxon>Eukaryota</taxon>
        <taxon>Fungi</taxon>
        <taxon>Fungi incertae sedis</taxon>
        <taxon>Zoopagomycota</taxon>
        <taxon>Kickxellomycotina</taxon>
        <taxon>Kickxellomycetes</taxon>
        <taxon>Kickxellales</taxon>
        <taxon>Kickxellaceae</taxon>
        <taxon>Coemansia</taxon>
    </lineage>
</organism>